<comment type="caution">
    <text evidence="1">The sequence shown here is derived from an EMBL/GenBank/DDBJ whole genome shotgun (WGS) entry which is preliminary data.</text>
</comment>
<keyword evidence="2" id="KW-1185">Reference proteome</keyword>
<sequence length="62" mass="7293">MAASFLTKQKRIDMDIIQCYSPTNDSEEYKKDNFYNTLSTIIQDRPKGNIMILKKPFYVLVN</sequence>
<dbReference type="EMBL" id="JAIWYP010000009">
    <property type="protein sequence ID" value="KAH3775473.1"/>
    <property type="molecule type" value="Genomic_DNA"/>
</dbReference>
<evidence type="ECO:0000313" key="2">
    <source>
        <dbReference type="Proteomes" id="UP000828390"/>
    </source>
</evidence>
<reference evidence="1" key="2">
    <citation type="submission" date="2020-11" db="EMBL/GenBank/DDBJ databases">
        <authorList>
            <person name="McCartney M.A."/>
            <person name="Auch B."/>
            <person name="Kono T."/>
            <person name="Mallez S."/>
            <person name="Becker A."/>
            <person name="Gohl D.M."/>
            <person name="Silverstein K.A.T."/>
            <person name="Koren S."/>
            <person name="Bechman K.B."/>
            <person name="Herman A."/>
            <person name="Abrahante J.E."/>
            <person name="Garbe J."/>
        </authorList>
    </citation>
    <scope>NUCLEOTIDE SEQUENCE</scope>
    <source>
        <strain evidence="1">Duluth1</strain>
        <tissue evidence="1">Whole animal</tissue>
    </source>
</reference>
<evidence type="ECO:0000313" key="1">
    <source>
        <dbReference type="EMBL" id="KAH3775473.1"/>
    </source>
</evidence>
<proteinExistence type="predicted"/>
<reference evidence="1" key="1">
    <citation type="journal article" date="2019" name="bioRxiv">
        <title>The Genome of the Zebra Mussel, Dreissena polymorpha: A Resource for Invasive Species Research.</title>
        <authorList>
            <person name="McCartney M.A."/>
            <person name="Auch B."/>
            <person name="Kono T."/>
            <person name="Mallez S."/>
            <person name="Zhang Y."/>
            <person name="Obille A."/>
            <person name="Becker A."/>
            <person name="Abrahante J.E."/>
            <person name="Garbe J."/>
            <person name="Badalamenti J.P."/>
            <person name="Herman A."/>
            <person name="Mangelson H."/>
            <person name="Liachko I."/>
            <person name="Sullivan S."/>
            <person name="Sone E.D."/>
            <person name="Koren S."/>
            <person name="Silverstein K.A.T."/>
            <person name="Beckman K.B."/>
            <person name="Gohl D.M."/>
        </authorList>
    </citation>
    <scope>NUCLEOTIDE SEQUENCE</scope>
    <source>
        <strain evidence="1">Duluth1</strain>
        <tissue evidence="1">Whole animal</tissue>
    </source>
</reference>
<accession>A0A9D4IL23</accession>
<organism evidence="1 2">
    <name type="scientific">Dreissena polymorpha</name>
    <name type="common">Zebra mussel</name>
    <name type="synonym">Mytilus polymorpha</name>
    <dbReference type="NCBI Taxonomy" id="45954"/>
    <lineage>
        <taxon>Eukaryota</taxon>
        <taxon>Metazoa</taxon>
        <taxon>Spiralia</taxon>
        <taxon>Lophotrochozoa</taxon>
        <taxon>Mollusca</taxon>
        <taxon>Bivalvia</taxon>
        <taxon>Autobranchia</taxon>
        <taxon>Heteroconchia</taxon>
        <taxon>Euheterodonta</taxon>
        <taxon>Imparidentia</taxon>
        <taxon>Neoheterodontei</taxon>
        <taxon>Myida</taxon>
        <taxon>Dreissenoidea</taxon>
        <taxon>Dreissenidae</taxon>
        <taxon>Dreissena</taxon>
    </lineage>
</organism>
<gene>
    <name evidence="1" type="ORF">DPMN_176875</name>
</gene>
<protein>
    <submittedName>
        <fullName evidence="1">Uncharacterized protein</fullName>
    </submittedName>
</protein>
<name>A0A9D4IL23_DREPO</name>
<dbReference type="Proteomes" id="UP000828390">
    <property type="component" value="Unassembled WGS sequence"/>
</dbReference>
<dbReference type="AlphaFoldDB" id="A0A9D4IL23"/>